<gene>
    <name evidence="2" type="ORF">SO802_005169</name>
</gene>
<comment type="caution">
    <text evidence="2">The sequence shown here is derived from an EMBL/GenBank/DDBJ whole genome shotgun (WGS) entry which is preliminary data.</text>
</comment>
<evidence type="ECO:0000313" key="3">
    <source>
        <dbReference type="Proteomes" id="UP001459277"/>
    </source>
</evidence>
<proteinExistence type="predicted"/>
<dbReference type="AlphaFoldDB" id="A0AAW2DI17"/>
<sequence length="77" mass="9273">MVNLNSESKERIKKLSLEIRELRNNNASKNEKLKEMEKEIEWSKKELKTLETVAKRAVELETEVSRMQHDFVDEQRR</sequence>
<dbReference type="Proteomes" id="UP001459277">
    <property type="component" value="Unassembled WGS sequence"/>
</dbReference>
<evidence type="ECO:0000256" key="1">
    <source>
        <dbReference type="SAM" id="Coils"/>
    </source>
</evidence>
<accession>A0AAW2DI17</accession>
<keyword evidence="1" id="KW-0175">Coiled coil</keyword>
<feature type="coiled-coil region" evidence="1">
    <location>
        <begin position="5"/>
        <end position="70"/>
    </location>
</feature>
<organism evidence="2 3">
    <name type="scientific">Lithocarpus litseifolius</name>
    <dbReference type="NCBI Taxonomy" id="425828"/>
    <lineage>
        <taxon>Eukaryota</taxon>
        <taxon>Viridiplantae</taxon>
        <taxon>Streptophyta</taxon>
        <taxon>Embryophyta</taxon>
        <taxon>Tracheophyta</taxon>
        <taxon>Spermatophyta</taxon>
        <taxon>Magnoliopsida</taxon>
        <taxon>eudicotyledons</taxon>
        <taxon>Gunneridae</taxon>
        <taxon>Pentapetalae</taxon>
        <taxon>rosids</taxon>
        <taxon>fabids</taxon>
        <taxon>Fagales</taxon>
        <taxon>Fagaceae</taxon>
        <taxon>Lithocarpus</taxon>
    </lineage>
</organism>
<evidence type="ECO:0000313" key="2">
    <source>
        <dbReference type="EMBL" id="KAL0010061.1"/>
    </source>
</evidence>
<name>A0AAW2DI17_9ROSI</name>
<reference evidence="2 3" key="1">
    <citation type="submission" date="2024-01" db="EMBL/GenBank/DDBJ databases">
        <title>A telomere-to-telomere, gap-free genome of sweet tea (Lithocarpus litseifolius).</title>
        <authorList>
            <person name="Zhou J."/>
        </authorList>
    </citation>
    <scope>NUCLEOTIDE SEQUENCE [LARGE SCALE GENOMIC DNA]</scope>
    <source>
        <strain evidence="2">Zhou-2022a</strain>
        <tissue evidence="2">Leaf</tissue>
    </source>
</reference>
<keyword evidence="3" id="KW-1185">Reference proteome</keyword>
<protein>
    <submittedName>
        <fullName evidence="2">Uncharacterized protein</fullName>
    </submittedName>
</protein>
<dbReference type="EMBL" id="JAZDWU010000002">
    <property type="protein sequence ID" value="KAL0010061.1"/>
    <property type="molecule type" value="Genomic_DNA"/>
</dbReference>